<dbReference type="EMBL" id="SADE01000001">
    <property type="protein sequence ID" value="RVU39011.1"/>
    <property type="molecule type" value="Genomic_DNA"/>
</dbReference>
<dbReference type="Gene3D" id="2.10.109.10">
    <property type="entry name" value="Umud Fragment, subunit A"/>
    <property type="match status" value="1"/>
</dbReference>
<dbReference type="OrthoDB" id="9792157at2"/>
<keyword evidence="4" id="KW-1185">Reference proteome</keyword>
<dbReference type="Pfam" id="PF13443">
    <property type="entry name" value="HTH_26"/>
    <property type="match status" value="1"/>
</dbReference>
<dbReference type="Gene3D" id="1.10.260.40">
    <property type="entry name" value="lambda repressor-like DNA-binding domains"/>
    <property type="match status" value="1"/>
</dbReference>
<feature type="domain" description="HTH cro/C1-type" evidence="2">
    <location>
        <begin position="7"/>
        <end position="63"/>
    </location>
</feature>
<dbReference type="SUPFAM" id="SSF47413">
    <property type="entry name" value="lambda repressor-like DNA-binding domains"/>
    <property type="match status" value="1"/>
</dbReference>
<dbReference type="Proteomes" id="UP000287447">
    <property type="component" value="Unassembled WGS sequence"/>
</dbReference>
<organism evidence="3 4">
    <name type="scientific">Hwanghaeella grinnelliae</name>
    <dbReference type="NCBI Taxonomy" id="2500179"/>
    <lineage>
        <taxon>Bacteria</taxon>
        <taxon>Pseudomonadati</taxon>
        <taxon>Pseudomonadota</taxon>
        <taxon>Alphaproteobacteria</taxon>
        <taxon>Rhodospirillales</taxon>
        <taxon>Rhodospirillaceae</taxon>
        <taxon>Hwanghaeella</taxon>
    </lineage>
</organism>
<dbReference type="CDD" id="cd00093">
    <property type="entry name" value="HTH_XRE"/>
    <property type="match status" value="1"/>
</dbReference>
<evidence type="ECO:0000313" key="3">
    <source>
        <dbReference type="EMBL" id="RVU39011.1"/>
    </source>
</evidence>
<comment type="caution">
    <text evidence="3">The sequence shown here is derived from an EMBL/GenBank/DDBJ whole genome shotgun (WGS) entry which is preliminary data.</text>
</comment>
<dbReference type="CDD" id="cd06529">
    <property type="entry name" value="S24_LexA-like"/>
    <property type="match status" value="1"/>
</dbReference>
<evidence type="ECO:0000259" key="2">
    <source>
        <dbReference type="SMART" id="SM00530"/>
    </source>
</evidence>
<dbReference type="RefSeq" id="WP_127764383.1">
    <property type="nucleotide sequence ID" value="NZ_SADE01000001.1"/>
</dbReference>
<dbReference type="InterPro" id="IPR010982">
    <property type="entry name" value="Lambda_DNA-bd_dom_sf"/>
</dbReference>
<sequence length="239" mass="26490">MEDWADRLNMVAGMRGISIAELARRTGASYERVIKCAQGKVAQPRGTLMADMARELGVRLAWLRYGEDPMEPEGAPEDSTLRYLKSSSGAAMRKPDTPAPSIDSWPKDLPVSGTNPAGENGAMSVTEAPVEFVRRPPGLQSVPDAYGFYVLDDTMAPRFPSGELCLVHPHRPPRPGDDVVIRLAGTEDKPQKSYLRRFLRQTADEIICTQFDPPREMSFPRDQVSSVHKVMPLHELLGF</sequence>
<dbReference type="InterPro" id="IPR036286">
    <property type="entry name" value="LexA/Signal_pep-like_sf"/>
</dbReference>
<dbReference type="AlphaFoldDB" id="A0A437QWX1"/>
<dbReference type="InterPro" id="IPR039418">
    <property type="entry name" value="LexA-like"/>
</dbReference>
<proteinExistence type="predicted"/>
<feature type="region of interest" description="Disordered" evidence="1">
    <location>
        <begin position="87"/>
        <end position="109"/>
    </location>
</feature>
<gene>
    <name evidence="3" type="ORF">EOI86_07065</name>
</gene>
<name>A0A437QWX1_9PROT</name>
<dbReference type="GO" id="GO:0003677">
    <property type="term" value="F:DNA binding"/>
    <property type="evidence" value="ECO:0007669"/>
    <property type="project" value="InterPro"/>
</dbReference>
<evidence type="ECO:0000256" key="1">
    <source>
        <dbReference type="SAM" id="MobiDB-lite"/>
    </source>
</evidence>
<accession>A0A437QWX1</accession>
<protein>
    <recommendedName>
        <fullName evidence="2">HTH cro/C1-type domain-containing protein</fullName>
    </recommendedName>
</protein>
<dbReference type="SUPFAM" id="SSF51306">
    <property type="entry name" value="LexA/Signal peptidase"/>
    <property type="match status" value="1"/>
</dbReference>
<reference evidence="4" key="1">
    <citation type="submission" date="2019-01" db="EMBL/GenBank/DDBJ databases">
        <title>Gri0909 isolated from a small marine red alga.</title>
        <authorList>
            <person name="Kim J."/>
            <person name="Jeong S.E."/>
            <person name="Jeon C.O."/>
        </authorList>
    </citation>
    <scope>NUCLEOTIDE SEQUENCE [LARGE SCALE GENOMIC DNA]</scope>
    <source>
        <strain evidence="4">Gri0909</strain>
    </source>
</reference>
<dbReference type="InterPro" id="IPR001387">
    <property type="entry name" value="Cro/C1-type_HTH"/>
</dbReference>
<dbReference type="SMART" id="SM00530">
    <property type="entry name" value="HTH_XRE"/>
    <property type="match status" value="1"/>
</dbReference>
<evidence type="ECO:0000313" key="4">
    <source>
        <dbReference type="Proteomes" id="UP000287447"/>
    </source>
</evidence>